<reference evidence="1" key="1">
    <citation type="journal article" date="2023" name="Int. J. Syst. Evol. Microbiol.">
        <title>Methylocystis iwaonis sp. nov., a type II methane-oxidizing bacterium from surface soil of a rice paddy field in Japan, and emended description of the genus Methylocystis (ex Whittenbury et al. 1970) Bowman et al. 1993.</title>
        <authorList>
            <person name="Kaise H."/>
            <person name="Sawadogo J.B."/>
            <person name="Alam M.S."/>
            <person name="Ueno C."/>
            <person name="Dianou D."/>
            <person name="Shinjo R."/>
            <person name="Asakawa S."/>
        </authorList>
    </citation>
    <scope>NUCLEOTIDE SEQUENCE</scope>
    <source>
        <strain evidence="1">LMG27198</strain>
    </source>
</reference>
<name>A0A9W6LS76_9HYPH</name>
<protein>
    <submittedName>
        <fullName evidence="1">Uncharacterized protein</fullName>
    </submittedName>
</protein>
<dbReference type="RefSeq" id="WP_281802641.1">
    <property type="nucleotide sequence ID" value="NZ_BSEC01000001.1"/>
</dbReference>
<dbReference type="InterPro" id="IPR052086">
    <property type="entry name" value="Mannan_Polymerase_Subunit"/>
</dbReference>
<dbReference type="SUPFAM" id="SSF53448">
    <property type="entry name" value="Nucleotide-diphospho-sugar transferases"/>
    <property type="match status" value="1"/>
</dbReference>
<comment type="caution">
    <text evidence="1">The sequence shown here is derived from an EMBL/GenBank/DDBJ whole genome shotgun (WGS) entry which is preliminary data.</text>
</comment>
<evidence type="ECO:0000313" key="2">
    <source>
        <dbReference type="Proteomes" id="UP001144323"/>
    </source>
</evidence>
<dbReference type="PANTHER" id="PTHR43083">
    <property type="entry name" value="MANNAN POLYMERASE II"/>
    <property type="match status" value="1"/>
</dbReference>
<dbReference type="EMBL" id="BSEC01000001">
    <property type="protein sequence ID" value="GLI93054.1"/>
    <property type="molecule type" value="Genomic_DNA"/>
</dbReference>
<dbReference type="CDD" id="cd00761">
    <property type="entry name" value="Glyco_tranf_GTA_type"/>
    <property type="match status" value="1"/>
</dbReference>
<organism evidence="1 2">
    <name type="scientific">Methylocystis echinoides</name>
    <dbReference type="NCBI Taxonomy" id="29468"/>
    <lineage>
        <taxon>Bacteria</taxon>
        <taxon>Pseudomonadati</taxon>
        <taxon>Pseudomonadota</taxon>
        <taxon>Alphaproteobacteria</taxon>
        <taxon>Hyphomicrobiales</taxon>
        <taxon>Methylocystaceae</taxon>
        <taxon>Methylocystis</taxon>
    </lineage>
</organism>
<dbReference type="Pfam" id="PF03452">
    <property type="entry name" value="Anp1"/>
    <property type="match status" value="2"/>
</dbReference>
<sequence>MNAIDGDRKSVLILTPIKDAATYLENYVARIEALTYPRENLSIGLLESDSRDETWALLARLRQRLDARCRRVALVKKDFGFAMPPGTPRWAPAYQLTRRTILARARNQLLFRALKDEDFVLWLDVDVISYPADLIERLLDVGRDILHPHCVTAPSGATFDRNGWAEHGTKFLSDYRGSGRPVRLDAVGGTVLFIRADIHREGLIFPPYRYGVENSAIRPRHDVWGRGEVETEGLGVMAQDMGYQCWGLPDLEVIHASE</sequence>
<keyword evidence="2" id="KW-1185">Reference proteome</keyword>
<dbReference type="PANTHER" id="PTHR43083:SF6">
    <property type="entry name" value="MANNAN POLYMERASE COMPLEXES SUBUNIT MNN9"/>
    <property type="match status" value="1"/>
</dbReference>
<evidence type="ECO:0000313" key="1">
    <source>
        <dbReference type="EMBL" id="GLI93054.1"/>
    </source>
</evidence>
<dbReference type="AlphaFoldDB" id="A0A9W6LS76"/>
<accession>A0A9W6LS76</accession>
<dbReference type="Proteomes" id="UP001144323">
    <property type="component" value="Unassembled WGS sequence"/>
</dbReference>
<dbReference type="InterPro" id="IPR029044">
    <property type="entry name" value="Nucleotide-diphossugar_trans"/>
</dbReference>
<dbReference type="Gene3D" id="3.90.550.10">
    <property type="entry name" value="Spore Coat Polysaccharide Biosynthesis Protein SpsA, Chain A"/>
    <property type="match status" value="2"/>
</dbReference>
<gene>
    <name evidence="1" type="ORF">LMG27198_20460</name>
</gene>
<proteinExistence type="predicted"/>